<dbReference type="GO" id="GO:0016567">
    <property type="term" value="P:protein ubiquitination"/>
    <property type="evidence" value="ECO:0007669"/>
    <property type="project" value="InterPro"/>
</dbReference>
<dbReference type="PANTHER" id="PTHR15439:SF11">
    <property type="entry name" value="E3 UBIQUITIN LIGASE PQT3-LIKE ISOFORM X1"/>
    <property type="match status" value="1"/>
</dbReference>
<dbReference type="AlphaFoldDB" id="A0AAE1S7U5"/>
<evidence type="ECO:0000256" key="5">
    <source>
        <dbReference type="ARBA" id="ARBA00023242"/>
    </source>
</evidence>
<gene>
    <name evidence="7" type="ORF">RND71_015967</name>
</gene>
<comment type="caution">
    <text evidence="7">The sequence shown here is derived from an EMBL/GenBank/DDBJ whole genome shotgun (WGS) entry which is preliminary data.</text>
</comment>
<organism evidence="7 8">
    <name type="scientific">Anisodus tanguticus</name>
    <dbReference type="NCBI Taxonomy" id="243964"/>
    <lineage>
        <taxon>Eukaryota</taxon>
        <taxon>Viridiplantae</taxon>
        <taxon>Streptophyta</taxon>
        <taxon>Embryophyta</taxon>
        <taxon>Tracheophyta</taxon>
        <taxon>Spermatophyta</taxon>
        <taxon>Magnoliopsida</taxon>
        <taxon>eudicotyledons</taxon>
        <taxon>Gunneridae</taxon>
        <taxon>Pentapetalae</taxon>
        <taxon>asterids</taxon>
        <taxon>lamiids</taxon>
        <taxon>Solanales</taxon>
        <taxon>Solanaceae</taxon>
        <taxon>Solanoideae</taxon>
        <taxon>Hyoscyameae</taxon>
        <taxon>Anisodus</taxon>
    </lineage>
</organism>
<name>A0AAE1S7U5_9SOLA</name>
<comment type="subcellular location">
    <subcellularLocation>
        <location evidence="1">Nucleus</location>
    </subcellularLocation>
</comment>
<evidence type="ECO:0000313" key="7">
    <source>
        <dbReference type="EMBL" id="KAK4364609.1"/>
    </source>
</evidence>
<evidence type="ECO:0000256" key="1">
    <source>
        <dbReference type="ARBA" id="ARBA00004123"/>
    </source>
</evidence>
<dbReference type="GO" id="GO:0008270">
    <property type="term" value="F:zinc ion binding"/>
    <property type="evidence" value="ECO:0007669"/>
    <property type="project" value="UniProtKB-KW"/>
</dbReference>
<dbReference type="SMART" id="SM01180">
    <property type="entry name" value="DWNN"/>
    <property type="match status" value="1"/>
</dbReference>
<keyword evidence="4" id="KW-0862">Zinc</keyword>
<proteinExistence type="predicted"/>
<feature type="domain" description="DWNN" evidence="6">
    <location>
        <begin position="3"/>
        <end position="77"/>
    </location>
</feature>
<keyword evidence="8" id="KW-1185">Reference proteome</keyword>
<accession>A0AAE1S7U5</accession>
<keyword evidence="3" id="KW-0863">Zinc-finger</keyword>
<keyword evidence="5" id="KW-0539">Nucleus</keyword>
<evidence type="ECO:0000256" key="3">
    <source>
        <dbReference type="ARBA" id="ARBA00022771"/>
    </source>
</evidence>
<dbReference type="GO" id="GO:0006511">
    <property type="term" value="P:ubiquitin-dependent protein catabolic process"/>
    <property type="evidence" value="ECO:0007669"/>
    <property type="project" value="TreeGrafter"/>
</dbReference>
<evidence type="ECO:0000256" key="4">
    <source>
        <dbReference type="ARBA" id="ARBA00022833"/>
    </source>
</evidence>
<protein>
    <recommendedName>
        <fullName evidence="6">DWNN domain-containing protein</fullName>
    </recommendedName>
</protein>
<keyword evidence="2" id="KW-0479">Metal-binding</keyword>
<dbReference type="Proteomes" id="UP001291623">
    <property type="component" value="Unassembled WGS sequence"/>
</dbReference>
<dbReference type="Gene3D" id="3.10.20.90">
    <property type="entry name" value="Phosphatidylinositol 3-kinase Catalytic Subunit, Chain A, domain 1"/>
    <property type="match status" value="1"/>
</dbReference>
<evidence type="ECO:0000313" key="8">
    <source>
        <dbReference type="Proteomes" id="UP001291623"/>
    </source>
</evidence>
<dbReference type="PANTHER" id="PTHR15439">
    <property type="entry name" value="RETINOBLASTOMA-BINDING PROTEIN 6"/>
    <property type="match status" value="1"/>
</dbReference>
<dbReference type="Pfam" id="PF08783">
    <property type="entry name" value="DWNN"/>
    <property type="match status" value="1"/>
</dbReference>
<dbReference type="InterPro" id="IPR033489">
    <property type="entry name" value="RBBP6"/>
</dbReference>
<sequence length="86" mass="9617">MSIQFKFRSCRSFDSVDTDGRPSISLRELREKIIRYKKLNTCHDFDLVFSDPLSGAAYNDENFQIASGSSVIVKRVPAGTVPSATK</sequence>
<evidence type="ECO:0000256" key="2">
    <source>
        <dbReference type="ARBA" id="ARBA00022723"/>
    </source>
</evidence>
<dbReference type="GO" id="GO:0061630">
    <property type="term" value="F:ubiquitin protein ligase activity"/>
    <property type="evidence" value="ECO:0007669"/>
    <property type="project" value="InterPro"/>
</dbReference>
<dbReference type="GO" id="GO:0006397">
    <property type="term" value="P:mRNA processing"/>
    <property type="evidence" value="ECO:0007669"/>
    <property type="project" value="InterPro"/>
</dbReference>
<dbReference type="PROSITE" id="PS51282">
    <property type="entry name" value="DWNN"/>
    <property type="match status" value="1"/>
</dbReference>
<evidence type="ECO:0000259" key="6">
    <source>
        <dbReference type="PROSITE" id="PS51282"/>
    </source>
</evidence>
<dbReference type="GO" id="GO:0005634">
    <property type="term" value="C:nucleus"/>
    <property type="evidence" value="ECO:0007669"/>
    <property type="project" value="UniProtKB-SubCell"/>
</dbReference>
<dbReference type="InterPro" id="IPR014891">
    <property type="entry name" value="DWNN_domain"/>
</dbReference>
<reference evidence="7" key="1">
    <citation type="submission" date="2023-12" db="EMBL/GenBank/DDBJ databases">
        <title>Genome assembly of Anisodus tanguticus.</title>
        <authorList>
            <person name="Wang Y.-J."/>
        </authorList>
    </citation>
    <scope>NUCLEOTIDE SEQUENCE</scope>
    <source>
        <strain evidence="7">KB-2021</strain>
        <tissue evidence="7">Leaf</tissue>
    </source>
</reference>
<dbReference type="EMBL" id="JAVYJV010000008">
    <property type="protein sequence ID" value="KAK4364609.1"/>
    <property type="molecule type" value="Genomic_DNA"/>
</dbReference>